<organism evidence="1">
    <name type="scientific">bioreactor metagenome</name>
    <dbReference type="NCBI Taxonomy" id="1076179"/>
    <lineage>
        <taxon>unclassified sequences</taxon>
        <taxon>metagenomes</taxon>
        <taxon>ecological metagenomes</taxon>
    </lineage>
</organism>
<gene>
    <name evidence="1" type="ORF">SDC9_59262</name>
</gene>
<accession>A0A644XAE5</accession>
<proteinExistence type="predicted"/>
<evidence type="ECO:0000313" key="1">
    <source>
        <dbReference type="EMBL" id="MPM12907.1"/>
    </source>
</evidence>
<protein>
    <submittedName>
        <fullName evidence="1">Uncharacterized protein</fullName>
    </submittedName>
</protein>
<name>A0A644XAE5_9ZZZZ</name>
<reference evidence="1" key="1">
    <citation type="submission" date="2019-08" db="EMBL/GenBank/DDBJ databases">
        <authorList>
            <person name="Kucharzyk K."/>
            <person name="Murdoch R.W."/>
            <person name="Higgins S."/>
            <person name="Loffler F."/>
        </authorList>
    </citation>
    <scope>NUCLEOTIDE SEQUENCE</scope>
</reference>
<dbReference type="AlphaFoldDB" id="A0A644XAE5"/>
<sequence length="79" mass="9109">MALVHFECRHAPAEEKFVGEDEIKMTNDEQLSGIIKKANELKKLYPDKAHLFDEYVISQQKECSQLENDIQSVTMLIKA</sequence>
<dbReference type="EMBL" id="VSSQ01002037">
    <property type="protein sequence ID" value="MPM12907.1"/>
    <property type="molecule type" value="Genomic_DNA"/>
</dbReference>
<comment type="caution">
    <text evidence="1">The sequence shown here is derived from an EMBL/GenBank/DDBJ whole genome shotgun (WGS) entry which is preliminary data.</text>
</comment>